<organism evidence="2 3">
    <name type="scientific">Undibacterium luofuense</name>
    <dbReference type="NCBI Taxonomy" id="2828733"/>
    <lineage>
        <taxon>Bacteria</taxon>
        <taxon>Pseudomonadati</taxon>
        <taxon>Pseudomonadota</taxon>
        <taxon>Betaproteobacteria</taxon>
        <taxon>Burkholderiales</taxon>
        <taxon>Oxalobacteraceae</taxon>
        <taxon>Undibacterium</taxon>
    </lineage>
</organism>
<evidence type="ECO:0000313" key="3">
    <source>
        <dbReference type="Proteomes" id="UP000680067"/>
    </source>
</evidence>
<dbReference type="GO" id="GO:0004803">
    <property type="term" value="F:transposase activity"/>
    <property type="evidence" value="ECO:0007669"/>
    <property type="project" value="InterPro"/>
</dbReference>
<protein>
    <submittedName>
        <fullName evidence="2">IS5 family transposase</fullName>
    </submittedName>
</protein>
<dbReference type="InterPro" id="IPR002559">
    <property type="entry name" value="Transposase_11"/>
</dbReference>
<dbReference type="AlphaFoldDB" id="A0A941I8V3"/>
<proteinExistence type="predicted"/>
<feature type="domain" description="Transposase IS4-like" evidence="1">
    <location>
        <begin position="4"/>
        <end position="118"/>
    </location>
</feature>
<dbReference type="GO" id="GO:0006313">
    <property type="term" value="P:DNA transposition"/>
    <property type="evidence" value="ECO:0007669"/>
    <property type="project" value="InterPro"/>
</dbReference>
<dbReference type="Pfam" id="PF01609">
    <property type="entry name" value="DDE_Tnp_1"/>
    <property type="match status" value="1"/>
</dbReference>
<keyword evidence="3" id="KW-1185">Reference proteome</keyword>
<dbReference type="PANTHER" id="PTHR30007">
    <property type="entry name" value="PHP DOMAIN PROTEIN"/>
    <property type="match status" value="1"/>
</dbReference>
<dbReference type="NCBIfam" id="NF033580">
    <property type="entry name" value="transpos_IS5_3"/>
    <property type="match status" value="1"/>
</dbReference>
<dbReference type="GO" id="GO:0003677">
    <property type="term" value="F:DNA binding"/>
    <property type="evidence" value="ECO:0007669"/>
    <property type="project" value="InterPro"/>
</dbReference>
<sequence length="145" mass="16580">MGKTKRGKGAKLMVIADAHGLPLAVYTSSASPHEVTLVEATLAEAITLGRPERLVGDRACDSDPLDQKLAQMGIELIAPHKCNRKRAATQDGRALRRYKRRWKIERLFAWLNKFKRVLTKWDYCAERYTAFVHLAFSIILLRRYL</sequence>
<evidence type="ECO:0000313" key="2">
    <source>
        <dbReference type="EMBL" id="MBR7784224.1"/>
    </source>
</evidence>
<name>A0A941I8V3_9BURK</name>
<reference evidence="2" key="1">
    <citation type="submission" date="2021-04" db="EMBL/GenBank/DDBJ databases">
        <title>novel species isolated from subtropical streams in China.</title>
        <authorList>
            <person name="Lu H."/>
        </authorList>
    </citation>
    <scope>NUCLEOTIDE SEQUENCE</scope>
    <source>
        <strain evidence="2">LFS511W</strain>
    </source>
</reference>
<dbReference type="Proteomes" id="UP000680067">
    <property type="component" value="Unassembled WGS sequence"/>
</dbReference>
<comment type="caution">
    <text evidence="2">The sequence shown here is derived from an EMBL/GenBank/DDBJ whole genome shotgun (WGS) entry which is preliminary data.</text>
</comment>
<gene>
    <name evidence="2" type="ORF">KDM89_18950</name>
</gene>
<dbReference type="PANTHER" id="PTHR30007:SF1">
    <property type="entry name" value="BLR1914 PROTEIN"/>
    <property type="match status" value="1"/>
</dbReference>
<evidence type="ECO:0000259" key="1">
    <source>
        <dbReference type="Pfam" id="PF01609"/>
    </source>
</evidence>
<accession>A0A941I8V3</accession>
<dbReference type="EMBL" id="JAGSPN010000022">
    <property type="protein sequence ID" value="MBR7784224.1"/>
    <property type="molecule type" value="Genomic_DNA"/>
</dbReference>